<dbReference type="Proteomes" id="UP000274661">
    <property type="component" value="Unassembled WGS sequence"/>
</dbReference>
<dbReference type="InterPro" id="IPR014710">
    <property type="entry name" value="RmlC-like_jellyroll"/>
</dbReference>
<gene>
    <name evidence="5" type="ORF">HMF7854_11655</name>
</gene>
<evidence type="ECO:0000256" key="1">
    <source>
        <dbReference type="ARBA" id="ARBA00023015"/>
    </source>
</evidence>
<dbReference type="InterPro" id="IPR018490">
    <property type="entry name" value="cNMP-bd_dom_sf"/>
</dbReference>
<name>A0A3R9WPN1_9SPHN</name>
<dbReference type="GO" id="GO:0005829">
    <property type="term" value="C:cytosol"/>
    <property type="evidence" value="ECO:0007669"/>
    <property type="project" value="TreeGrafter"/>
</dbReference>
<evidence type="ECO:0000256" key="2">
    <source>
        <dbReference type="ARBA" id="ARBA00023125"/>
    </source>
</evidence>
<dbReference type="InterPro" id="IPR000595">
    <property type="entry name" value="cNMP-bd_dom"/>
</dbReference>
<dbReference type="AlphaFoldDB" id="A0A3R9WPN1"/>
<evidence type="ECO:0000259" key="4">
    <source>
        <dbReference type="PROSITE" id="PS51063"/>
    </source>
</evidence>
<proteinExistence type="predicted"/>
<reference evidence="5 6" key="1">
    <citation type="submission" date="2018-12" db="EMBL/GenBank/DDBJ databases">
        <title>Sphingomonas sp. HMF7854 Genome sequencing and assembly.</title>
        <authorList>
            <person name="Cha I."/>
            <person name="Kang H."/>
            <person name="Kim H."/>
            <person name="Kang J."/>
            <person name="Joh K."/>
        </authorList>
    </citation>
    <scope>NUCLEOTIDE SEQUENCE [LARGE SCALE GENOMIC DNA]</scope>
    <source>
        <strain evidence="5 6">HMF7854</strain>
    </source>
</reference>
<dbReference type="RefSeq" id="WP_126719250.1">
    <property type="nucleotide sequence ID" value="NZ_RWJF01000001.1"/>
</dbReference>
<dbReference type="Gene3D" id="2.60.120.10">
    <property type="entry name" value="Jelly Rolls"/>
    <property type="match status" value="1"/>
</dbReference>
<dbReference type="InterPro" id="IPR050397">
    <property type="entry name" value="Env_Response_Regulators"/>
</dbReference>
<dbReference type="PROSITE" id="PS51063">
    <property type="entry name" value="HTH_CRP_2"/>
    <property type="match status" value="1"/>
</dbReference>
<accession>A0A3R9WPN1</accession>
<dbReference type="GO" id="GO:0003700">
    <property type="term" value="F:DNA-binding transcription factor activity"/>
    <property type="evidence" value="ECO:0007669"/>
    <property type="project" value="TreeGrafter"/>
</dbReference>
<evidence type="ECO:0000256" key="3">
    <source>
        <dbReference type="ARBA" id="ARBA00023163"/>
    </source>
</evidence>
<keyword evidence="3" id="KW-0804">Transcription</keyword>
<dbReference type="PANTHER" id="PTHR24567">
    <property type="entry name" value="CRP FAMILY TRANSCRIPTIONAL REGULATORY PROTEIN"/>
    <property type="match status" value="1"/>
</dbReference>
<evidence type="ECO:0000313" key="5">
    <source>
        <dbReference type="EMBL" id="RST31422.1"/>
    </source>
</evidence>
<keyword evidence="6" id="KW-1185">Reference proteome</keyword>
<dbReference type="OrthoDB" id="6155297at2"/>
<dbReference type="PANTHER" id="PTHR24567:SF68">
    <property type="entry name" value="DNA-BINDING TRANSCRIPTIONAL DUAL REGULATOR CRP"/>
    <property type="match status" value="1"/>
</dbReference>
<comment type="caution">
    <text evidence="5">The sequence shown here is derived from an EMBL/GenBank/DDBJ whole genome shotgun (WGS) entry which is preliminary data.</text>
</comment>
<keyword evidence="1" id="KW-0805">Transcription regulation</keyword>
<dbReference type="Pfam" id="PF00027">
    <property type="entry name" value="cNMP_binding"/>
    <property type="match status" value="1"/>
</dbReference>
<feature type="domain" description="HTH crp-type" evidence="4">
    <location>
        <begin position="149"/>
        <end position="222"/>
    </location>
</feature>
<dbReference type="EMBL" id="RWJF01000001">
    <property type="protein sequence ID" value="RST31422.1"/>
    <property type="molecule type" value="Genomic_DNA"/>
</dbReference>
<dbReference type="SMART" id="SM00419">
    <property type="entry name" value="HTH_CRP"/>
    <property type="match status" value="1"/>
</dbReference>
<dbReference type="SUPFAM" id="SSF46785">
    <property type="entry name" value="Winged helix' DNA-binding domain"/>
    <property type="match status" value="1"/>
</dbReference>
<dbReference type="GO" id="GO:0003677">
    <property type="term" value="F:DNA binding"/>
    <property type="evidence" value="ECO:0007669"/>
    <property type="project" value="UniProtKB-KW"/>
</dbReference>
<sequence>MPEPDLTLFVRKLERKGQLAAADVEAILALPFSHKSVPPATYLVREGEPPRNCAILLSGFAYRHKIVGDGGRQIVSLHLPGEAVDLQNLYLSYADHNMQTLTQAELAVVPMTALRSLLDERPAVSRAILLHMLVEAAIMREWVTNIGRRDARTRLAHLLCEFAVRLNGPEQTGSLYEVPMTQEQLGDALGLTSVHVNRLIRSFEAEGLISRSRRALRFADHPALREVGDFSSLYLHLDDQLILG</sequence>
<keyword evidence="2" id="KW-0238">DNA-binding</keyword>
<organism evidence="5 6">
    <name type="scientific">Sphingomonas ginkgonis</name>
    <dbReference type="NCBI Taxonomy" id="2315330"/>
    <lineage>
        <taxon>Bacteria</taxon>
        <taxon>Pseudomonadati</taxon>
        <taxon>Pseudomonadota</taxon>
        <taxon>Alphaproteobacteria</taxon>
        <taxon>Sphingomonadales</taxon>
        <taxon>Sphingomonadaceae</taxon>
        <taxon>Sphingomonas</taxon>
    </lineage>
</organism>
<evidence type="ECO:0000313" key="6">
    <source>
        <dbReference type="Proteomes" id="UP000274661"/>
    </source>
</evidence>
<dbReference type="Pfam" id="PF13545">
    <property type="entry name" value="HTH_Crp_2"/>
    <property type="match status" value="1"/>
</dbReference>
<dbReference type="InterPro" id="IPR012318">
    <property type="entry name" value="HTH_CRP"/>
</dbReference>
<dbReference type="InterPro" id="IPR036390">
    <property type="entry name" value="WH_DNA-bd_sf"/>
</dbReference>
<protein>
    <submittedName>
        <fullName evidence="5">Crp/Fnr family transcriptional regulator</fullName>
    </submittedName>
</protein>
<dbReference type="CDD" id="cd00038">
    <property type="entry name" value="CAP_ED"/>
    <property type="match status" value="1"/>
</dbReference>
<dbReference type="SUPFAM" id="SSF51206">
    <property type="entry name" value="cAMP-binding domain-like"/>
    <property type="match status" value="1"/>
</dbReference>